<dbReference type="Proteomes" id="UP001054945">
    <property type="component" value="Unassembled WGS sequence"/>
</dbReference>
<feature type="non-terminal residue" evidence="2">
    <location>
        <position position="1"/>
    </location>
</feature>
<evidence type="ECO:0000256" key="1">
    <source>
        <dbReference type="SAM" id="MobiDB-lite"/>
    </source>
</evidence>
<dbReference type="EMBL" id="BPLR01013232">
    <property type="protein sequence ID" value="GIY59684.1"/>
    <property type="molecule type" value="Genomic_DNA"/>
</dbReference>
<comment type="caution">
    <text evidence="2">The sequence shown here is derived from an EMBL/GenBank/DDBJ whole genome shotgun (WGS) entry which is preliminary data.</text>
</comment>
<protein>
    <submittedName>
        <fullName evidence="2">Uncharacterized protein</fullName>
    </submittedName>
</protein>
<gene>
    <name evidence="2" type="ORF">CEXT_210391</name>
</gene>
<keyword evidence="3" id="KW-1185">Reference proteome</keyword>
<reference evidence="2 3" key="1">
    <citation type="submission" date="2021-06" db="EMBL/GenBank/DDBJ databases">
        <title>Caerostris extrusa draft genome.</title>
        <authorList>
            <person name="Kono N."/>
            <person name="Arakawa K."/>
        </authorList>
    </citation>
    <scope>NUCLEOTIDE SEQUENCE [LARGE SCALE GENOMIC DNA]</scope>
</reference>
<evidence type="ECO:0000313" key="2">
    <source>
        <dbReference type="EMBL" id="GIY59684.1"/>
    </source>
</evidence>
<evidence type="ECO:0000313" key="3">
    <source>
        <dbReference type="Proteomes" id="UP001054945"/>
    </source>
</evidence>
<accession>A0AAV4UPM3</accession>
<feature type="region of interest" description="Disordered" evidence="1">
    <location>
        <begin position="1"/>
        <end position="34"/>
    </location>
</feature>
<dbReference type="AlphaFoldDB" id="A0AAV4UPM3"/>
<sequence>KDRNEEGELQEDLCMSQEDTGGRGRATFSQTPIK</sequence>
<name>A0AAV4UPM3_CAEEX</name>
<proteinExistence type="predicted"/>
<organism evidence="2 3">
    <name type="scientific">Caerostris extrusa</name>
    <name type="common">Bark spider</name>
    <name type="synonym">Caerostris bankana</name>
    <dbReference type="NCBI Taxonomy" id="172846"/>
    <lineage>
        <taxon>Eukaryota</taxon>
        <taxon>Metazoa</taxon>
        <taxon>Ecdysozoa</taxon>
        <taxon>Arthropoda</taxon>
        <taxon>Chelicerata</taxon>
        <taxon>Arachnida</taxon>
        <taxon>Araneae</taxon>
        <taxon>Araneomorphae</taxon>
        <taxon>Entelegynae</taxon>
        <taxon>Araneoidea</taxon>
        <taxon>Araneidae</taxon>
        <taxon>Caerostris</taxon>
    </lineage>
</organism>